<dbReference type="EMBL" id="JAXCGZ010017814">
    <property type="protein sequence ID" value="KAK7067705.1"/>
    <property type="molecule type" value="Genomic_DNA"/>
</dbReference>
<comment type="caution">
    <text evidence="9">The sequence shown here is derived from an EMBL/GenBank/DDBJ whole genome shotgun (WGS) entry which is preliminary data.</text>
</comment>
<dbReference type="PANTHER" id="PTHR22594:SF34">
    <property type="entry name" value="ASPARAGINE--TRNA LIGASE, MITOCHONDRIAL-RELATED"/>
    <property type="match status" value="1"/>
</dbReference>
<dbReference type="NCBIfam" id="NF003037">
    <property type="entry name" value="PRK03932.1"/>
    <property type="match status" value="1"/>
</dbReference>
<evidence type="ECO:0000256" key="2">
    <source>
        <dbReference type="ARBA" id="ARBA00012816"/>
    </source>
</evidence>
<sequence>MTPQTLMGAIRRKQRSSATIYGISATQFTMLSFIHRCCMSTYSHRSVATVLKTKPIKERIKIQGWVKAIRRQKDQTFVDVSDGSSAKNLQVILESSKRPSNLGYHSSICASGLLSHSSHKGQEVELLAEDIKVIDDQNLENYPFKPRTKFPPDYVRQYPHLRARTNFGSLLRIRSQAKLAMHQYFFQEGFICVDTPLITSNDCEGAGEVFTVKVPNAKIISKDDDLEEHFFDRPVFLTVSGQLHLEAMASGLSKVYNFSPTFRAENSQSRRHLSEFWMVEAEEAFLKGLTGFESLMNRVESLVKFSIQYLLDTQEEDLLYYWKQNDFTEKRVQNTISLPFTRLPYSEAMNILTENSSVFQTKPIRGANLGKEHELFLAKHMGNVPVFVTDWPSDTKAFYMCSTEEDSSLVYGLDLLFPDVGEVVGGGLREHDFLTLRKRLERRGLLQSLDWYLQLRQFSGRAPSGGFGLGFERFLLFLLGIHNIKDTVPFPRWGKHCPC</sequence>
<dbReference type="InterPro" id="IPR006195">
    <property type="entry name" value="aa-tRNA-synth_II"/>
</dbReference>
<keyword evidence="7" id="KW-0030">Aminoacyl-tRNA synthetase</keyword>
<evidence type="ECO:0000256" key="1">
    <source>
        <dbReference type="ARBA" id="ARBA00008226"/>
    </source>
</evidence>
<proteinExistence type="inferred from homology"/>
<dbReference type="NCBIfam" id="TIGR00457">
    <property type="entry name" value="asnS"/>
    <property type="match status" value="1"/>
</dbReference>
<dbReference type="InterPro" id="IPR004365">
    <property type="entry name" value="NA-bd_OB_tRNA"/>
</dbReference>
<dbReference type="SUPFAM" id="SSF50249">
    <property type="entry name" value="Nucleic acid-binding proteins"/>
    <property type="match status" value="1"/>
</dbReference>
<keyword evidence="10" id="KW-1185">Reference proteome</keyword>
<dbReference type="GO" id="GO:0004816">
    <property type="term" value="F:asparagine-tRNA ligase activity"/>
    <property type="evidence" value="ECO:0007669"/>
    <property type="project" value="UniProtKB-EC"/>
</dbReference>
<dbReference type="PROSITE" id="PS50862">
    <property type="entry name" value="AA_TRNA_LIGASE_II"/>
    <property type="match status" value="1"/>
</dbReference>
<evidence type="ECO:0000259" key="8">
    <source>
        <dbReference type="PROSITE" id="PS50862"/>
    </source>
</evidence>
<dbReference type="Gene3D" id="2.40.50.140">
    <property type="entry name" value="Nucleic acid-binding proteins"/>
    <property type="match status" value="1"/>
</dbReference>
<dbReference type="InterPro" id="IPR012340">
    <property type="entry name" value="NA-bd_OB-fold"/>
</dbReference>
<evidence type="ECO:0000256" key="4">
    <source>
        <dbReference type="ARBA" id="ARBA00022741"/>
    </source>
</evidence>
<dbReference type="InterPro" id="IPR002312">
    <property type="entry name" value="Asp/Asn-tRNA-synth_IIb"/>
</dbReference>
<evidence type="ECO:0000256" key="7">
    <source>
        <dbReference type="ARBA" id="ARBA00023146"/>
    </source>
</evidence>
<keyword evidence="6" id="KW-0648">Protein biosynthesis</keyword>
<dbReference type="PANTHER" id="PTHR22594">
    <property type="entry name" value="ASPARTYL/LYSYL-TRNA SYNTHETASE"/>
    <property type="match status" value="1"/>
</dbReference>
<keyword evidence="5" id="KW-0067">ATP-binding</keyword>
<dbReference type="Pfam" id="PF00152">
    <property type="entry name" value="tRNA-synt_2"/>
    <property type="match status" value="1"/>
</dbReference>
<reference evidence="9 10" key="1">
    <citation type="submission" date="2023-11" db="EMBL/GenBank/DDBJ databases">
        <title>Halocaridina rubra genome assembly.</title>
        <authorList>
            <person name="Smith C."/>
        </authorList>
    </citation>
    <scope>NUCLEOTIDE SEQUENCE [LARGE SCALE GENOMIC DNA]</scope>
    <source>
        <strain evidence="9">EP-1</strain>
        <tissue evidence="9">Whole</tissue>
    </source>
</reference>
<dbReference type="SUPFAM" id="SSF55681">
    <property type="entry name" value="Class II aaRS and biotin synthetases"/>
    <property type="match status" value="1"/>
</dbReference>
<evidence type="ECO:0000313" key="10">
    <source>
        <dbReference type="Proteomes" id="UP001381693"/>
    </source>
</evidence>
<dbReference type="Proteomes" id="UP001381693">
    <property type="component" value="Unassembled WGS sequence"/>
</dbReference>
<dbReference type="InterPro" id="IPR004522">
    <property type="entry name" value="Asn-tRNA-ligase"/>
</dbReference>
<keyword evidence="3" id="KW-0436">Ligase</keyword>
<evidence type="ECO:0000256" key="6">
    <source>
        <dbReference type="ARBA" id="ARBA00022917"/>
    </source>
</evidence>
<evidence type="ECO:0000256" key="5">
    <source>
        <dbReference type="ARBA" id="ARBA00022840"/>
    </source>
</evidence>
<dbReference type="InterPro" id="IPR004364">
    <property type="entry name" value="Aa-tRNA-synt_II"/>
</dbReference>
<dbReference type="Gene3D" id="3.30.930.10">
    <property type="entry name" value="Bira Bifunctional Protein, Domain 2"/>
    <property type="match status" value="1"/>
</dbReference>
<name>A0AAN9A0F9_HALRR</name>
<organism evidence="9 10">
    <name type="scientific">Halocaridina rubra</name>
    <name type="common">Hawaiian red shrimp</name>
    <dbReference type="NCBI Taxonomy" id="373956"/>
    <lineage>
        <taxon>Eukaryota</taxon>
        <taxon>Metazoa</taxon>
        <taxon>Ecdysozoa</taxon>
        <taxon>Arthropoda</taxon>
        <taxon>Crustacea</taxon>
        <taxon>Multicrustacea</taxon>
        <taxon>Malacostraca</taxon>
        <taxon>Eumalacostraca</taxon>
        <taxon>Eucarida</taxon>
        <taxon>Decapoda</taxon>
        <taxon>Pleocyemata</taxon>
        <taxon>Caridea</taxon>
        <taxon>Atyoidea</taxon>
        <taxon>Atyidae</taxon>
        <taxon>Halocaridina</taxon>
    </lineage>
</organism>
<evidence type="ECO:0000256" key="3">
    <source>
        <dbReference type="ARBA" id="ARBA00022598"/>
    </source>
</evidence>
<dbReference type="CDD" id="cd04318">
    <property type="entry name" value="EcAsnRS_like_N"/>
    <property type="match status" value="1"/>
</dbReference>
<protein>
    <recommendedName>
        <fullName evidence="2">asparagine--tRNA ligase</fullName>
        <ecNumber evidence="2">6.1.1.22</ecNumber>
    </recommendedName>
</protein>
<gene>
    <name evidence="9" type="ORF">SK128_023428</name>
</gene>
<dbReference type="GO" id="GO:0006421">
    <property type="term" value="P:asparaginyl-tRNA aminoacylation"/>
    <property type="evidence" value="ECO:0007669"/>
    <property type="project" value="InterPro"/>
</dbReference>
<dbReference type="GO" id="GO:0003676">
    <property type="term" value="F:nucleic acid binding"/>
    <property type="evidence" value="ECO:0007669"/>
    <property type="project" value="InterPro"/>
</dbReference>
<dbReference type="PRINTS" id="PR01042">
    <property type="entry name" value="TRNASYNTHASP"/>
</dbReference>
<dbReference type="InterPro" id="IPR045864">
    <property type="entry name" value="aa-tRNA-synth_II/BPL/LPL"/>
</dbReference>
<keyword evidence="4" id="KW-0547">Nucleotide-binding</keyword>
<dbReference type="EC" id="6.1.1.22" evidence="2"/>
<dbReference type="GO" id="GO:0005739">
    <property type="term" value="C:mitochondrion"/>
    <property type="evidence" value="ECO:0007669"/>
    <property type="project" value="TreeGrafter"/>
</dbReference>
<feature type="domain" description="Aminoacyl-transfer RNA synthetases class-II family profile" evidence="8">
    <location>
        <begin position="171"/>
        <end position="489"/>
    </location>
</feature>
<dbReference type="AlphaFoldDB" id="A0AAN9A0F9"/>
<accession>A0AAN9A0F9</accession>
<dbReference type="Pfam" id="PF01336">
    <property type="entry name" value="tRNA_anti-codon"/>
    <property type="match status" value="1"/>
</dbReference>
<dbReference type="GO" id="GO:0005524">
    <property type="term" value="F:ATP binding"/>
    <property type="evidence" value="ECO:0007669"/>
    <property type="project" value="UniProtKB-KW"/>
</dbReference>
<comment type="similarity">
    <text evidence="1">Belongs to the class-II aminoacyl-tRNA synthetase family.</text>
</comment>
<evidence type="ECO:0000313" key="9">
    <source>
        <dbReference type="EMBL" id="KAK7067705.1"/>
    </source>
</evidence>